<dbReference type="SUPFAM" id="SSF51735">
    <property type="entry name" value="NAD(P)-binding Rossmann-fold domains"/>
    <property type="match status" value="1"/>
</dbReference>
<dbReference type="PANTHER" id="PTHR42760">
    <property type="entry name" value="SHORT-CHAIN DEHYDROGENASES/REDUCTASES FAMILY MEMBER"/>
    <property type="match status" value="1"/>
</dbReference>
<evidence type="ECO:0008006" key="5">
    <source>
        <dbReference type="Google" id="ProtNLM"/>
    </source>
</evidence>
<dbReference type="GO" id="GO:0016616">
    <property type="term" value="F:oxidoreductase activity, acting on the CH-OH group of donors, NAD or NADP as acceptor"/>
    <property type="evidence" value="ECO:0007669"/>
    <property type="project" value="TreeGrafter"/>
</dbReference>
<dbReference type="Gene3D" id="3.40.50.720">
    <property type="entry name" value="NAD(P)-binding Rossmann-like Domain"/>
    <property type="match status" value="1"/>
</dbReference>
<sequence length="271" mass="29030">MESYLSSLFGLSGKKVLITGGTRGIGRGLVTALASAGADIILLARDPDSTAVRGMTSIIESCGRKYYIYPCDLSDRARLLSIVPEITRDGHEIDIFVHCGGLQHRSPAEDFPDVNWDEIIGVNLTARFQLSRELGKLWLNTSLRSPENPASVQGKKKIVFIASATTYSASTEIPAYVSSKGALGQLTKAFNNEWMAKGSNVNAIAPGYISTELTTALRDGSEKEKNLMARIPAARWGLPSDLAGAIIHLCGKSSDYVGGEIHAVDGGFLGR</sequence>
<reference evidence="3" key="1">
    <citation type="submission" date="2021-07" db="EMBL/GenBank/DDBJ databases">
        <authorList>
            <person name="Durling M."/>
        </authorList>
    </citation>
    <scope>NUCLEOTIDE SEQUENCE</scope>
</reference>
<organism evidence="3 4">
    <name type="scientific">Hymenoscyphus albidus</name>
    <dbReference type="NCBI Taxonomy" id="595503"/>
    <lineage>
        <taxon>Eukaryota</taxon>
        <taxon>Fungi</taxon>
        <taxon>Dikarya</taxon>
        <taxon>Ascomycota</taxon>
        <taxon>Pezizomycotina</taxon>
        <taxon>Leotiomycetes</taxon>
        <taxon>Helotiales</taxon>
        <taxon>Helotiaceae</taxon>
        <taxon>Hymenoscyphus</taxon>
    </lineage>
</organism>
<gene>
    <name evidence="3" type="ORF">HYALB_00002023</name>
</gene>
<comment type="caution">
    <text evidence="3">The sequence shown here is derived from an EMBL/GenBank/DDBJ whole genome shotgun (WGS) entry which is preliminary data.</text>
</comment>
<dbReference type="Pfam" id="PF13561">
    <property type="entry name" value="adh_short_C2"/>
    <property type="match status" value="1"/>
</dbReference>
<name>A0A9N9LDZ4_9HELO</name>
<evidence type="ECO:0000256" key="2">
    <source>
        <dbReference type="ARBA" id="ARBA00023002"/>
    </source>
</evidence>
<dbReference type="PRINTS" id="PR00081">
    <property type="entry name" value="GDHRDH"/>
</dbReference>
<dbReference type="AlphaFoldDB" id="A0A9N9LDZ4"/>
<evidence type="ECO:0000313" key="4">
    <source>
        <dbReference type="Proteomes" id="UP000701801"/>
    </source>
</evidence>
<protein>
    <recommendedName>
        <fullName evidence="5">NAD(P)-binding protein</fullName>
    </recommendedName>
</protein>
<dbReference type="InterPro" id="IPR036291">
    <property type="entry name" value="NAD(P)-bd_dom_sf"/>
</dbReference>
<dbReference type="PANTHER" id="PTHR42760:SF5">
    <property type="entry name" value="2-DEHYDRO-3-DEOXY-D-GLUCONATE 5-DEHYDROGENASE"/>
    <property type="match status" value="1"/>
</dbReference>
<keyword evidence="4" id="KW-1185">Reference proteome</keyword>
<dbReference type="Proteomes" id="UP000701801">
    <property type="component" value="Unassembled WGS sequence"/>
</dbReference>
<dbReference type="OrthoDB" id="294295at2759"/>
<dbReference type="InterPro" id="IPR002347">
    <property type="entry name" value="SDR_fam"/>
</dbReference>
<comment type="similarity">
    <text evidence="1">Belongs to the short-chain dehydrogenases/reductases (SDR) family.</text>
</comment>
<evidence type="ECO:0000313" key="3">
    <source>
        <dbReference type="EMBL" id="CAG8971440.1"/>
    </source>
</evidence>
<dbReference type="EMBL" id="CAJVRM010000020">
    <property type="protein sequence ID" value="CAG8971440.1"/>
    <property type="molecule type" value="Genomic_DNA"/>
</dbReference>
<accession>A0A9N9LDZ4</accession>
<proteinExistence type="inferred from homology"/>
<keyword evidence="2" id="KW-0560">Oxidoreductase</keyword>
<evidence type="ECO:0000256" key="1">
    <source>
        <dbReference type="ARBA" id="ARBA00006484"/>
    </source>
</evidence>